<protein>
    <submittedName>
        <fullName evidence="1">Uncharacterized protein</fullName>
    </submittedName>
</protein>
<dbReference type="Proteomes" id="UP001235939">
    <property type="component" value="Chromosome 11"/>
</dbReference>
<reference evidence="1 2" key="1">
    <citation type="submission" date="2022-01" db="EMBL/GenBank/DDBJ databases">
        <title>A chromosomal length assembly of Cordylochernes scorpioides.</title>
        <authorList>
            <person name="Zeh D."/>
            <person name="Zeh J."/>
        </authorList>
    </citation>
    <scope>NUCLEOTIDE SEQUENCE [LARGE SCALE GENOMIC DNA]</scope>
    <source>
        <strain evidence="1">IN4F17</strain>
        <tissue evidence="1">Whole Body</tissue>
    </source>
</reference>
<gene>
    <name evidence="1" type="ORF">LAZ67_11001190</name>
</gene>
<dbReference type="EMBL" id="CP092873">
    <property type="protein sequence ID" value="UYV73864.1"/>
    <property type="molecule type" value="Genomic_DNA"/>
</dbReference>
<sequence>MELARGDFSYVTDSQTENNRLKKLLIPPKLLIPLSLHLPRPLDPDRKEHLIDGLTSLFNTRVVDFTYRSKDLWLRTLLSISHLCVKPMEQEDKKQESSKMETNEIRAVIKISL</sequence>
<evidence type="ECO:0000313" key="1">
    <source>
        <dbReference type="EMBL" id="UYV73864.1"/>
    </source>
</evidence>
<organism evidence="1 2">
    <name type="scientific">Cordylochernes scorpioides</name>
    <dbReference type="NCBI Taxonomy" id="51811"/>
    <lineage>
        <taxon>Eukaryota</taxon>
        <taxon>Metazoa</taxon>
        <taxon>Ecdysozoa</taxon>
        <taxon>Arthropoda</taxon>
        <taxon>Chelicerata</taxon>
        <taxon>Arachnida</taxon>
        <taxon>Pseudoscorpiones</taxon>
        <taxon>Cheliferoidea</taxon>
        <taxon>Chernetidae</taxon>
        <taxon>Cordylochernes</taxon>
    </lineage>
</organism>
<keyword evidence="2" id="KW-1185">Reference proteome</keyword>
<proteinExistence type="predicted"/>
<evidence type="ECO:0000313" key="2">
    <source>
        <dbReference type="Proteomes" id="UP001235939"/>
    </source>
</evidence>
<accession>A0ABY6KZ05</accession>
<name>A0ABY6KZ05_9ARAC</name>